<evidence type="ECO:0000313" key="6">
    <source>
        <dbReference type="Proteomes" id="UP001149165"/>
    </source>
</evidence>
<dbReference type="Proteomes" id="UP001149165">
    <property type="component" value="Unassembled WGS sequence"/>
</dbReference>
<keyword evidence="3" id="KW-0449">Lipoprotein</keyword>
<organism evidence="5 6">
    <name type="scientific">Penicillium angulare</name>
    <dbReference type="NCBI Taxonomy" id="116970"/>
    <lineage>
        <taxon>Eukaryota</taxon>
        <taxon>Fungi</taxon>
        <taxon>Dikarya</taxon>
        <taxon>Ascomycota</taxon>
        <taxon>Pezizomycotina</taxon>
        <taxon>Eurotiomycetes</taxon>
        <taxon>Eurotiomycetidae</taxon>
        <taxon>Eurotiales</taxon>
        <taxon>Aspergillaceae</taxon>
        <taxon>Penicillium</taxon>
    </lineage>
</organism>
<feature type="compositionally biased region" description="Low complexity" evidence="4">
    <location>
        <begin position="53"/>
        <end position="62"/>
    </location>
</feature>
<evidence type="ECO:0000256" key="4">
    <source>
        <dbReference type="SAM" id="MobiDB-lite"/>
    </source>
</evidence>
<accession>A0A9W9KQ23</accession>
<sequence>MGNLCSRASNDPDAFSGPGRVVGTTPSNPTPRASVPQNTNWKSTPGRTLGDNSPTQSQSQTQGGPGAGTDEARSNAAIAAQKRAETASSTSNKGKLGSKLAADKAKTQNQTLNEVSRDERAARDADQAAEARQWS</sequence>
<name>A0A9W9KQ23_9EURO</name>
<gene>
    <name evidence="5" type="ORF">N7456_002157</name>
</gene>
<dbReference type="EMBL" id="JAPQKH010000002">
    <property type="protein sequence ID" value="KAJ5113623.1"/>
    <property type="molecule type" value="Genomic_DNA"/>
</dbReference>
<comment type="caution">
    <text evidence="5">The sequence shown here is derived from an EMBL/GenBank/DDBJ whole genome shotgun (WGS) entry which is preliminary data.</text>
</comment>
<reference evidence="5" key="1">
    <citation type="submission" date="2022-11" db="EMBL/GenBank/DDBJ databases">
        <authorList>
            <person name="Petersen C."/>
        </authorList>
    </citation>
    <scope>NUCLEOTIDE SEQUENCE</scope>
    <source>
        <strain evidence="5">IBT 30069</strain>
    </source>
</reference>
<evidence type="ECO:0000313" key="5">
    <source>
        <dbReference type="EMBL" id="KAJ5113623.1"/>
    </source>
</evidence>
<keyword evidence="1" id="KW-0519">Myristate</keyword>
<dbReference type="InterPro" id="IPR031632">
    <property type="entry name" value="SVIP"/>
</dbReference>
<dbReference type="Pfam" id="PF15811">
    <property type="entry name" value="SVIP"/>
    <property type="match status" value="1"/>
</dbReference>
<keyword evidence="2" id="KW-0564">Palmitate</keyword>
<evidence type="ECO:0000256" key="1">
    <source>
        <dbReference type="ARBA" id="ARBA00022707"/>
    </source>
</evidence>
<protein>
    <submittedName>
        <fullName evidence="5">Uncharacterized protein</fullName>
    </submittedName>
</protein>
<feature type="compositionally biased region" description="Basic and acidic residues" evidence="4">
    <location>
        <begin position="115"/>
        <end position="126"/>
    </location>
</feature>
<dbReference type="AlphaFoldDB" id="A0A9W9KQ23"/>
<reference evidence="5" key="2">
    <citation type="journal article" date="2023" name="IMA Fungus">
        <title>Comparative genomic study of the Penicillium genus elucidates a diverse pangenome and 15 lateral gene transfer events.</title>
        <authorList>
            <person name="Petersen C."/>
            <person name="Sorensen T."/>
            <person name="Nielsen M.R."/>
            <person name="Sondergaard T.E."/>
            <person name="Sorensen J.L."/>
            <person name="Fitzpatrick D.A."/>
            <person name="Frisvad J.C."/>
            <person name="Nielsen K.L."/>
        </authorList>
    </citation>
    <scope>NUCLEOTIDE SEQUENCE</scope>
    <source>
        <strain evidence="5">IBT 30069</strain>
    </source>
</reference>
<evidence type="ECO:0000256" key="3">
    <source>
        <dbReference type="ARBA" id="ARBA00023288"/>
    </source>
</evidence>
<feature type="compositionally biased region" description="Polar residues" evidence="4">
    <location>
        <begin position="24"/>
        <end position="52"/>
    </location>
</feature>
<dbReference type="OrthoDB" id="5415072at2759"/>
<keyword evidence="6" id="KW-1185">Reference proteome</keyword>
<proteinExistence type="predicted"/>
<evidence type="ECO:0000256" key="2">
    <source>
        <dbReference type="ARBA" id="ARBA00023139"/>
    </source>
</evidence>
<feature type="region of interest" description="Disordered" evidence="4">
    <location>
        <begin position="1"/>
        <end position="135"/>
    </location>
</feature>